<comment type="similarity">
    <text evidence="7">Belongs to the YOS1 family.</text>
</comment>
<dbReference type="GO" id="GO:0015031">
    <property type="term" value="P:protein transport"/>
    <property type="evidence" value="ECO:0007669"/>
    <property type="project" value="UniProtKB-KW"/>
</dbReference>
<evidence type="ECO:0000313" key="10">
    <source>
        <dbReference type="Proteomes" id="UP000054270"/>
    </source>
</evidence>
<evidence type="ECO:0000256" key="8">
    <source>
        <dbReference type="SAM" id="Phobius"/>
    </source>
</evidence>
<dbReference type="PANTHER" id="PTHR15858:SF0">
    <property type="entry name" value="IMMEDIATE EARLY RESPONSE 3-INTERACTING PROTEIN 1"/>
    <property type="match status" value="1"/>
</dbReference>
<dbReference type="STRING" id="945553.A0A0D2LB69"/>
<evidence type="ECO:0000256" key="7">
    <source>
        <dbReference type="ARBA" id="ARBA00024203"/>
    </source>
</evidence>
<dbReference type="Proteomes" id="UP000054270">
    <property type="component" value="Unassembled WGS sequence"/>
</dbReference>
<keyword evidence="10" id="KW-1185">Reference proteome</keyword>
<name>A0A0D2LB69_HYPSF</name>
<keyword evidence="2" id="KW-0813">Transport</keyword>
<keyword evidence="5 8" id="KW-1133">Transmembrane helix</keyword>
<feature type="transmembrane region" description="Helical" evidence="8">
    <location>
        <begin position="6"/>
        <end position="23"/>
    </location>
</feature>
<comment type="subcellular location">
    <subcellularLocation>
        <location evidence="1">Membrane</location>
    </subcellularLocation>
</comment>
<dbReference type="GO" id="GO:0000139">
    <property type="term" value="C:Golgi membrane"/>
    <property type="evidence" value="ECO:0007669"/>
    <property type="project" value="TreeGrafter"/>
</dbReference>
<dbReference type="GO" id="GO:0006888">
    <property type="term" value="P:endoplasmic reticulum to Golgi vesicle-mediated transport"/>
    <property type="evidence" value="ECO:0007669"/>
    <property type="project" value="TreeGrafter"/>
</dbReference>
<evidence type="ECO:0008006" key="11">
    <source>
        <dbReference type="Google" id="ProtNLM"/>
    </source>
</evidence>
<dbReference type="Pfam" id="PF08571">
    <property type="entry name" value="Yos1"/>
    <property type="match status" value="1"/>
</dbReference>
<gene>
    <name evidence="9" type="ORF">HYPSUDRAFT_200381</name>
</gene>
<evidence type="ECO:0000256" key="6">
    <source>
        <dbReference type="ARBA" id="ARBA00023136"/>
    </source>
</evidence>
<keyword evidence="4" id="KW-0653">Protein transport</keyword>
<organism evidence="9 10">
    <name type="scientific">Hypholoma sublateritium (strain FD-334 SS-4)</name>
    <dbReference type="NCBI Taxonomy" id="945553"/>
    <lineage>
        <taxon>Eukaryota</taxon>
        <taxon>Fungi</taxon>
        <taxon>Dikarya</taxon>
        <taxon>Basidiomycota</taxon>
        <taxon>Agaricomycotina</taxon>
        <taxon>Agaricomycetes</taxon>
        <taxon>Agaricomycetidae</taxon>
        <taxon>Agaricales</taxon>
        <taxon>Agaricineae</taxon>
        <taxon>Strophariaceae</taxon>
        <taxon>Hypholoma</taxon>
    </lineage>
</organism>
<feature type="transmembrane region" description="Helical" evidence="8">
    <location>
        <begin position="84"/>
        <end position="103"/>
    </location>
</feature>
<evidence type="ECO:0000256" key="1">
    <source>
        <dbReference type="ARBA" id="ARBA00004370"/>
    </source>
</evidence>
<evidence type="ECO:0000313" key="9">
    <source>
        <dbReference type="EMBL" id="KJA24492.1"/>
    </source>
</evidence>
<keyword evidence="6 8" id="KW-0472">Membrane</keyword>
<dbReference type="GO" id="GO:0005789">
    <property type="term" value="C:endoplasmic reticulum membrane"/>
    <property type="evidence" value="ECO:0007669"/>
    <property type="project" value="TreeGrafter"/>
</dbReference>
<sequence>MAFFGLGTVLYVSLLMINAIAILNEDRFLAKMGWLTSSNQNQLRDVNTGFQQPYDATTYGAAGAPPGQLGIKARLIDLISAVRTLMRIPLIIINTVVILYELAWG</sequence>
<evidence type="ECO:0000256" key="4">
    <source>
        <dbReference type="ARBA" id="ARBA00022927"/>
    </source>
</evidence>
<proteinExistence type="inferred from homology"/>
<dbReference type="EMBL" id="KN817536">
    <property type="protein sequence ID" value="KJA24492.1"/>
    <property type="molecule type" value="Genomic_DNA"/>
</dbReference>
<dbReference type="GO" id="GO:0030134">
    <property type="term" value="C:COPII-coated ER to Golgi transport vesicle"/>
    <property type="evidence" value="ECO:0007669"/>
    <property type="project" value="TreeGrafter"/>
</dbReference>
<dbReference type="AlphaFoldDB" id="A0A0D2LB69"/>
<evidence type="ECO:0000256" key="5">
    <source>
        <dbReference type="ARBA" id="ARBA00022989"/>
    </source>
</evidence>
<protein>
    <recommendedName>
        <fullName evidence="11">Yos1-like protein</fullName>
    </recommendedName>
</protein>
<dbReference type="InterPro" id="IPR013880">
    <property type="entry name" value="Yos1"/>
</dbReference>
<reference evidence="10" key="1">
    <citation type="submission" date="2014-04" db="EMBL/GenBank/DDBJ databases">
        <title>Evolutionary Origins and Diversification of the Mycorrhizal Mutualists.</title>
        <authorList>
            <consortium name="DOE Joint Genome Institute"/>
            <consortium name="Mycorrhizal Genomics Consortium"/>
            <person name="Kohler A."/>
            <person name="Kuo A."/>
            <person name="Nagy L.G."/>
            <person name="Floudas D."/>
            <person name="Copeland A."/>
            <person name="Barry K.W."/>
            <person name="Cichocki N."/>
            <person name="Veneault-Fourrey C."/>
            <person name="LaButti K."/>
            <person name="Lindquist E.A."/>
            <person name="Lipzen A."/>
            <person name="Lundell T."/>
            <person name="Morin E."/>
            <person name="Murat C."/>
            <person name="Riley R."/>
            <person name="Ohm R."/>
            <person name="Sun H."/>
            <person name="Tunlid A."/>
            <person name="Henrissat B."/>
            <person name="Grigoriev I.V."/>
            <person name="Hibbett D.S."/>
            <person name="Martin F."/>
        </authorList>
    </citation>
    <scope>NUCLEOTIDE SEQUENCE [LARGE SCALE GENOMIC DNA]</scope>
    <source>
        <strain evidence="10">FD-334 SS-4</strain>
    </source>
</reference>
<evidence type="ECO:0000256" key="2">
    <source>
        <dbReference type="ARBA" id="ARBA00022448"/>
    </source>
</evidence>
<dbReference type="PANTHER" id="PTHR15858">
    <property type="entry name" value="IMMEDIATE EARLY RESPONSE 3-INTERACTING PROTEIN 1"/>
    <property type="match status" value="1"/>
</dbReference>
<accession>A0A0D2LB69</accession>
<evidence type="ECO:0000256" key="3">
    <source>
        <dbReference type="ARBA" id="ARBA00022692"/>
    </source>
</evidence>
<dbReference type="OrthoDB" id="15356at2759"/>
<keyword evidence="3 8" id="KW-0812">Transmembrane</keyword>
<dbReference type="OMA" id="VQTVMRM"/>